<feature type="domain" description="F-box" evidence="1">
    <location>
        <begin position="237"/>
        <end position="283"/>
    </location>
</feature>
<dbReference type="InterPro" id="IPR001810">
    <property type="entry name" value="F-box_dom"/>
</dbReference>
<dbReference type="PROSITE" id="PS50181">
    <property type="entry name" value="FBOX"/>
    <property type="match status" value="1"/>
</dbReference>
<evidence type="ECO:0000313" key="3">
    <source>
        <dbReference type="Proteomes" id="UP000266188"/>
    </source>
</evidence>
<dbReference type="InterPro" id="IPR056021">
    <property type="entry name" value="DUF7600"/>
</dbReference>
<dbReference type="STRING" id="2070753.A0A3A2ZU05"/>
<dbReference type="AlphaFoldDB" id="A0A3A2ZU05"/>
<proteinExistence type="predicted"/>
<dbReference type="Proteomes" id="UP000266188">
    <property type="component" value="Unassembled WGS sequence"/>
</dbReference>
<sequence length="510" mass="58321">MDENFSDENPCCILCGLQLYVRDWFDLDNPGLTCPTLWMSEFRAEGDDWMNPKLSGVGLRATRRNLAPIDPNSRYDDPNINQETVIQITLFKTIFGNDSVAPYFTTAKSFPGFGFHEACWTLLKSMYQPTDIDIRLLNNIYRSFPIQGGLINWGHDYGGRMHYSRDFNSLIPGEVPMLNRLYIHELLSEEEDLNQVFYFYSPSEIPGLTQILHESFASTSSICREQREAFEIPLHIQDPFTRLPVEILEMILMELPSKDVLHLKLASCVFSNILLPQSFFASRFNLGFEFRQILEAQKYHDKIHNWKILYVKVKELSKTHNFRNRMQIWWLILQLQDLLTESCQTPLEGPLSQSFFEPDVPDGGLICSFVSGDLRGPEQLFDDGCRALWTRHTNLPREISSLFVSFTDMDNSYICGLRFEQDNGDDICLGYIRRQSELPLATGHLTFAGDGQNVHGIKLALDKKAFRAISLLMDKERNSNWLGTPDGVPKIRLASLGSPLTALKAGFDVG</sequence>
<evidence type="ECO:0000259" key="1">
    <source>
        <dbReference type="PROSITE" id="PS50181"/>
    </source>
</evidence>
<accession>A0A3A2ZU05</accession>
<dbReference type="EMBL" id="MVGC01000018">
    <property type="protein sequence ID" value="RJE26648.1"/>
    <property type="molecule type" value="Genomic_DNA"/>
</dbReference>
<evidence type="ECO:0000313" key="2">
    <source>
        <dbReference type="EMBL" id="RJE26648.1"/>
    </source>
</evidence>
<reference evidence="3" key="1">
    <citation type="submission" date="2017-02" db="EMBL/GenBank/DDBJ databases">
        <authorList>
            <person name="Tafer H."/>
            <person name="Lopandic K."/>
        </authorList>
    </citation>
    <scope>NUCLEOTIDE SEQUENCE [LARGE SCALE GENOMIC DNA]</scope>
    <source>
        <strain evidence="3">CBS 366.77</strain>
    </source>
</reference>
<dbReference type="SUPFAM" id="SSF81383">
    <property type="entry name" value="F-box domain"/>
    <property type="match status" value="1"/>
</dbReference>
<keyword evidence="3" id="KW-1185">Reference proteome</keyword>
<organism evidence="2 3">
    <name type="scientific">Aspergillus sclerotialis</name>
    <dbReference type="NCBI Taxonomy" id="2070753"/>
    <lineage>
        <taxon>Eukaryota</taxon>
        <taxon>Fungi</taxon>
        <taxon>Dikarya</taxon>
        <taxon>Ascomycota</taxon>
        <taxon>Pezizomycotina</taxon>
        <taxon>Eurotiomycetes</taxon>
        <taxon>Eurotiomycetidae</taxon>
        <taxon>Eurotiales</taxon>
        <taxon>Aspergillaceae</taxon>
        <taxon>Aspergillus</taxon>
        <taxon>Aspergillus subgen. Polypaecilum</taxon>
    </lineage>
</organism>
<protein>
    <recommendedName>
        <fullName evidence="1">F-box domain-containing protein</fullName>
    </recommendedName>
</protein>
<name>A0A3A2ZU05_9EURO</name>
<dbReference type="Pfam" id="PF24539">
    <property type="entry name" value="DUF7600"/>
    <property type="match status" value="1"/>
</dbReference>
<gene>
    <name evidence="2" type="ORF">PHISCL_01062</name>
</gene>
<dbReference type="InterPro" id="IPR036047">
    <property type="entry name" value="F-box-like_dom_sf"/>
</dbReference>
<comment type="caution">
    <text evidence="2">The sequence shown here is derived from an EMBL/GenBank/DDBJ whole genome shotgun (WGS) entry which is preliminary data.</text>
</comment>
<dbReference type="OrthoDB" id="4452694at2759"/>